<dbReference type="AlphaFoldDB" id="A0A3N0XPZ5"/>
<keyword evidence="3" id="KW-1185">Reference proteome</keyword>
<feature type="compositionally biased region" description="Basic and acidic residues" evidence="1">
    <location>
        <begin position="128"/>
        <end position="140"/>
    </location>
</feature>
<evidence type="ECO:0000256" key="1">
    <source>
        <dbReference type="SAM" id="MobiDB-lite"/>
    </source>
</evidence>
<organism evidence="2 3">
    <name type="scientific">Anabarilius grahami</name>
    <name type="common">Kanglang fish</name>
    <name type="synonym">Barilius grahami</name>
    <dbReference type="NCBI Taxonomy" id="495550"/>
    <lineage>
        <taxon>Eukaryota</taxon>
        <taxon>Metazoa</taxon>
        <taxon>Chordata</taxon>
        <taxon>Craniata</taxon>
        <taxon>Vertebrata</taxon>
        <taxon>Euteleostomi</taxon>
        <taxon>Actinopterygii</taxon>
        <taxon>Neopterygii</taxon>
        <taxon>Teleostei</taxon>
        <taxon>Ostariophysi</taxon>
        <taxon>Cypriniformes</taxon>
        <taxon>Xenocyprididae</taxon>
        <taxon>Xenocypridinae</taxon>
        <taxon>Xenocypridinae incertae sedis</taxon>
        <taxon>Anabarilius</taxon>
    </lineage>
</organism>
<evidence type="ECO:0000313" key="2">
    <source>
        <dbReference type="EMBL" id="ROI98701.1"/>
    </source>
</evidence>
<sequence>MNKKNETKHNSDITPLSCNVRPHTVNESTMVEGGAFGGRRLGAGEGQEQEELAKGNTIAELMEGVLMALLDGALGPSVGGEAGRGGHSSEATWTTAEGDITVSEVQGGAAGLRDRGEDGGLAEPGDTEGVRTKAEPEGTKEPGGAEGVEG</sequence>
<gene>
    <name evidence="2" type="ORF">DPX16_12743</name>
</gene>
<dbReference type="EMBL" id="RJVU01065935">
    <property type="protein sequence ID" value="ROI98701.1"/>
    <property type="molecule type" value="Genomic_DNA"/>
</dbReference>
<feature type="compositionally biased region" description="Basic and acidic residues" evidence="1">
    <location>
        <begin position="1"/>
        <end position="11"/>
    </location>
</feature>
<accession>A0A3N0XPZ5</accession>
<reference evidence="2 3" key="1">
    <citation type="submission" date="2018-10" db="EMBL/GenBank/DDBJ databases">
        <title>Genome assembly for a Yunnan-Guizhou Plateau 3E fish, Anabarilius grahami (Regan), and its evolutionary and genetic applications.</title>
        <authorList>
            <person name="Jiang W."/>
        </authorList>
    </citation>
    <scope>NUCLEOTIDE SEQUENCE [LARGE SCALE GENOMIC DNA]</scope>
    <source>
        <strain evidence="2">AG-KIZ</strain>
        <tissue evidence="2">Muscle</tissue>
    </source>
</reference>
<feature type="region of interest" description="Disordered" evidence="1">
    <location>
        <begin position="1"/>
        <end position="22"/>
    </location>
</feature>
<comment type="caution">
    <text evidence="2">The sequence shown here is derived from an EMBL/GenBank/DDBJ whole genome shotgun (WGS) entry which is preliminary data.</text>
</comment>
<feature type="region of interest" description="Disordered" evidence="1">
    <location>
        <begin position="78"/>
        <end position="150"/>
    </location>
</feature>
<evidence type="ECO:0000313" key="3">
    <source>
        <dbReference type="Proteomes" id="UP000281406"/>
    </source>
</evidence>
<dbReference type="Proteomes" id="UP000281406">
    <property type="component" value="Unassembled WGS sequence"/>
</dbReference>
<name>A0A3N0XPZ5_ANAGA</name>
<proteinExistence type="predicted"/>
<protein>
    <submittedName>
        <fullName evidence="2">Uncharacterized protein</fullName>
    </submittedName>
</protein>